<dbReference type="OrthoDB" id="9785847at2"/>
<dbReference type="InterPro" id="IPR000073">
    <property type="entry name" value="AB_hydrolase_1"/>
</dbReference>
<dbReference type="EMBL" id="MSIE01000006">
    <property type="protein sequence ID" value="OLF18652.1"/>
    <property type="molecule type" value="Genomic_DNA"/>
</dbReference>
<protein>
    <submittedName>
        <fullName evidence="2">Alpha/beta hydrolase</fullName>
    </submittedName>
</protein>
<name>A0A1Q8CWE0_9PSEU</name>
<dbReference type="InterPro" id="IPR029058">
    <property type="entry name" value="AB_hydrolase_fold"/>
</dbReference>
<reference evidence="2 3" key="1">
    <citation type="submission" date="2016-12" db="EMBL/GenBank/DDBJ databases">
        <title>The draft genome sequence of Actinophytocola sp. 11-183.</title>
        <authorList>
            <person name="Wang W."/>
            <person name="Yuan L."/>
        </authorList>
    </citation>
    <scope>NUCLEOTIDE SEQUENCE [LARGE SCALE GENOMIC DNA]</scope>
    <source>
        <strain evidence="2 3">11-183</strain>
    </source>
</reference>
<dbReference type="STRING" id="1912961.BU204_05160"/>
<sequence length="243" mass="25133">MSDPVVLLHAFPLDSRMWDGLRPVLGARLVTPDLPGFGSAPAAATPSLDEAADAVLASLDRAGIGRAVVGGCSMGGYVAMAVLRAAPERVSGLVLVNTKASADAEPARRNRFAMVERAEAEGIGWLADAMLGTLLGPTTLEWRPEVVARVRELVADQSPAAVAWAQRAMAARPDSAEVLRGSGLPALVVRGEEDGLIPGEEASAMVAALPGAELVELPGVGHLAPLEAPAELTAVLSEWLERS</sequence>
<dbReference type="RefSeq" id="WP_075124382.1">
    <property type="nucleotide sequence ID" value="NZ_MSIE01000006.1"/>
</dbReference>
<proteinExistence type="predicted"/>
<gene>
    <name evidence="2" type="ORF">BU204_05160</name>
</gene>
<dbReference type="InterPro" id="IPR000639">
    <property type="entry name" value="Epox_hydrolase-like"/>
</dbReference>
<keyword evidence="3" id="KW-1185">Reference proteome</keyword>
<organism evidence="2 3">
    <name type="scientific">Actinophytocola xanthii</name>
    <dbReference type="NCBI Taxonomy" id="1912961"/>
    <lineage>
        <taxon>Bacteria</taxon>
        <taxon>Bacillati</taxon>
        <taxon>Actinomycetota</taxon>
        <taxon>Actinomycetes</taxon>
        <taxon>Pseudonocardiales</taxon>
        <taxon>Pseudonocardiaceae</taxon>
    </lineage>
</organism>
<dbReference type="Gene3D" id="3.40.50.1820">
    <property type="entry name" value="alpha/beta hydrolase"/>
    <property type="match status" value="1"/>
</dbReference>
<dbReference type="PANTHER" id="PTHR43194:SF5">
    <property type="entry name" value="PIMELOYL-[ACYL-CARRIER PROTEIN] METHYL ESTER ESTERASE"/>
    <property type="match status" value="1"/>
</dbReference>
<dbReference type="AlphaFoldDB" id="A0A1Q8CWE0"/>
<dbReference type="Proteomes" id="UP000185596">
    <property type="component" value="Unassembled WGS sequence"/>
</dbReference>
<dbReference type="PANTHER" id="PTHR43194">
    <property type="entry name" value="HYDROLASE ALPHA/BETA FOLD FAMILY"/>
    <property type="match status" value="1"/>
</dbReference>
<dbReference type="InterPro" id="IPR050228">
    <property type="entry name" value="Carboxylesterase_BioH"/>
</dbReference>
<dbReference type="SUPFAM" id="SSF53474">
    <property type="entry name" value="alpha/beta-Hydrolases"/>
    <property type="match status" value="1"/>
</dbReference>
<dbReference type="PRINTS" id="PR00412">
    <property type="entry name" value="EPOXHYDRLASE"/>
</dbReference>
<evidence type="ECO:0000313" key="3">
    <source>
        <dbReference type="Proteomes" id="UP000185596"/>
    </source>
</evidence>
<comment type="caution">
    <text evidence="2">The sequence shown here is derived from an EMBL/GenBank/DDBJ whole genome shotgun (WGS) entry which is preliminary data.</text>
</comment>
<feature type="domain" description="AB hydrolase-1" evidence="1">
    <location>
        <begin position="4"/>
        <end position="229"/>
    </location>
</feature>
<evidence type="ECO:0000313" key="2">
    <source>
        <dbReference type="EMBL" id="OLF18652.1"/>
    </source>
</evidence>
<dbReference type="Pfam" id="PF00561">
    <property type="entry name" value="Abhydrolase_1"/>
    <property type="match status" value="1"/>
</dbReference>
<evidence type="ECO:0000259" key="1">
    <source>
        <dbReference type="Pfam" id="PF00561"/>
    </source>
</evidence>
<keyword evidence="2" id="KW-0378">Hydrolase</keyword>
<dbReference type="GO" id="GO:0016787">
    <property type="term" value="F:hydrolase activity"/>
    <property type="evidence" value="ECO:0007669"/>
    <property type="project" value="UniProtKB-KW"/>
</dbReference>
<dbReference type="PRINTS" id="PR00111">
    <property type="entry name" value="ABHYDROLASE"/>
</dbReference>
<accession>A0A1Q8CWE0</accession>